<feature type="transmembrane region" description="Helical" evidence="1">
    <location>
        <begin position="78"/>
        <end position="101"/>
    </location>
</feature>
<keyword evidence="1" id="KW-1133">Transmembrane helix</keyword>
<gene>
    <name evidence="2" type="ORF">DFQ02_102402</name>
</gene>
<protein>
    <submittedName>
        <fullName evidence="2">Uncharacterized protein</fullName>
    </submittedName>
</protein>
<dbReference type="Proteomes" id="UP000256629">
    <property type="component" value="Unassembled WGS sequence"/>
</dbReference>
<feature type="transmembrane region" description="Helical" evidence="1">
    <location>
        <begin position="45"/>
        <end position="66"/>
    </location>
</feature>
<organism evidence="2 3">
    <name type="scientific">Seonamhaeicola aphaedonensis</name>
    <dbReference type="NCBI Taxonomy" id="1461338"/>
    <lineage>
        <taxon>Bacteria</taxon>
        <taxon>Pseudomonadati</taxon>
        <taxon>Bacteroidota</taxon>
        <taxon>Flavobacteriia</taxon>
        <taxon>Flavobacteriales</taxon>
        <taxon>Flavobacteriaceae</taxon>
    </lineage>
</organism>
<reference evidence="2 3" key="1">
    <citation type="submission" date="2018-07" db="EMBL/GenBank/DDBJ databases">
        <title>Genomic Encyclopedia of Type Strains, Phase III (KMG-III): the genomes of soil and plant-associated and newly described type strains.</title>
        <authorList>
            <person name="Whitman W."/>
        </authorList>
    </citation>
    <scope>NUCLEOTIDE SEQUENCE [LARGE SCALE GENOMIC DNA]</scope>
    <source>
        <strain evidence="2 3">CECT 8487</strain>
    </source>
</reference>
<keyword evidence="3" id="KW-1185">Reference proteome</keyword>
<dbReference type="OrthoDB" id="981351at2"/>
<proteinExistence type="predicted"/>
<sequence>MKNNMEDIDKLIKETLTKEEAKFYDELGEQNIFQMLGGLFNGKNSWLTLIMNFMTAIVFGLLIYCIIQTFDAEKTNDLILWVGGVLLCFLYISMIKIYLWMQMHRNALTREIKRLELQMSSLSSKISE</sequence>
<accession>A0A3D9HJI8</accession>
<dbReference type="RefSeq" id="WP_116040034.1">
    <property type="nucleotide sequence ID" value="NZ_QRDX01000002.1"/>
</dbReference>
<evidence type="ECO:0000313" key="3">
    <source>
        <dbReference type="Proteomes" id="UP000256629"/>
    </source>
</evidence>
<keyword evidence="1" id="KW-0812">Transmembrane</keyword>
<keyword evidence="1" id="KW-0472">Membrane</keyword>
<dbReference type="Pfam" id="PF20556">
    <property type="entry name" value="DUF6768"/>
    <property type="match status" value="1"/>
</dbReference>
<comment type="caution">
    <text evidence="2">The sequence shown here is derived from an EMBL/GenBank/DDBJ whole genome shotgun (WGS) entry which is preliminary data.</text>
</comment>
<dbReference type="InterPro" id="IPR046659">
    <property type="entry name" value="DUF6768"/>
</dbReference>
<dbReference type="EMBL" id="QRDX01000002">
    <property type="protein sequence ID" value="RED49623.1"/>
    <property type="molecule type" value="Genomic_DNA"/>
</dbReference>
<evidence type="ECO:0000313" key="2">
    <source>
        <dbReference type="EMBL" id="RED49623.1"/>
    </source>
</evidence>
<name>A0A3D9HJI8_9FLAO</name>
<evidence type="ECO:0000256" key="1">
    <source>
        <dbReference type="SAM" id="Phobius"/>
    </source>
</evidence>
<dbReference type="AlphaFoldDB" id="A0A3D9HJI8"/>